<dbReference type="InterPro" id="IPR053140">
    <property type="entry name" value="GDSL_Rv0518-like"/>
</dbReference>
<feature type="chain" id="PRO_5031111059" evidence="1">
    <location>
        <begin position="23"/>
        <end position="420"/>
    </location>
</feature>
<evidence type="ECO:0000313" key="4">
    <source>
        <dbReference type="Proteomes" id="UP000540787"/>
    </source>
</evidence>
<reference evidence="3 4" key="1">
    <citation type="submission" date="2020-08" db="EMBL/GenBank/DDBJ databases">
        <title>The Agave Microbiome: Exploring the role of microbial communities in plant adaptations to desert environments.</title>
        <authorList>
            <person name="Partida-Martinez L.P."/>
        </authorList>
    </citation>
    <scope>NUCLEOTIDE SEQUENCE [LARGE SCALE GENOMIC DNA]</scope>
    <source>
        <strain evidence="3 4">AT3.2</strain>
    </source>
</reference>
<dbReference type="Proteomes" id="UP000540787">
    <property type="component" value="Unassembled WGS sequence"/>
</dbReference>
<comment type="caution">
    <text evidence="3">The sequence shown here is derived from an EMBL/GenBank/DDBJ whole genome shotgun (WGS) entry which is preliminary data.</text>
</comment>
<dbReference type="SUPFAM" id="SSF52266">
    <property type="entry name" value="SGNH hydrolase"/>
    <property type="match status" value="1"/>
</dbReference>
<evidence type="ECO:0000259" key="2">
    <source>
        <dbReference type="Pfam" id="PF13472"/>
    </source>
</evidence>
<dbReference type="Gene3D" id="3.40.50.1110">
    <property type="entry name" value="SGNH hydrolase"/>
    <property type="match status" value="1"/>
</dbReference>
<dbReference type="EMBL" id="JACHBX010000001">
    <property type="protein sequence ID" value="MBB6133154.1"/>
    <property type="molecule type" value="Genomic_DNA"/>
</dbReference>
<evidence type="ECO:0000313" key="3">
    <source>
        <dbReference type="EMBL" id="MBB6133154.1"/>
    </source>
</evidence>
<dbReference type="Pfam" id="PF13472">
    <property type="entry name" value="Lipase_GDSL_2"/>
    <property type="match status" value="1"/>
</dbReference>
<dbReference type="PANTHER" id="PTHR43784">
    <property type="entry name" value="GDSL-LIKE LIPASE/ACYLHYDROLASE, PUTATIVE (AFU_ORTHOLOGUE AFUA_2G00820)-RELATED"/>
    <property type="match status" value="1"/>
</dbReference>
<dbReference type="CDD" id="cd01830">
    <property type="entry name" value="XynE_like"/>
    <property type="match status" value="1"/>
</dbReference>
<name>A0A7X0CD98_9BURK</name>
<proteinExistence type="predicted"/>
<organism evidence="3 4">
    <name type="scientific">Massilia aurea</name>
    <dbReference type="NCBI Taxonomy" id="373040"/>
    <lineage>
        <taxon>Bacteria</taxon>
        <taxon>Pseudomonadati</taxon>
        <taxon>Pseudomonadota</taxon>
        <taxon>Betaproteobacteria</taxon>
        <taxon>Burkholderiales</taxon>
        <taxon>Oxalobacteraceae</taxon>
        <taxon>Telluria group</taxon>
        <taxon>Massilia</taxon>
    </lineage>
</organism>
<dbReference type="PANTHER" id="PTHR43784:SF2">
    <property type="entry name" value="GDSL-LIKE LIPASE_ACYLHYDROLASE, PUTATIVE (AFU_ORTHOLOGUE AFUA_2G00820)-RELATED"/>
    <property type="match status" value="1"/>
</dbReference>
<dbReference type="GO" id="GO:0016788">
    <property type="term" value="F:hydrolase activity, acting on ester bonds"/>
    <property type="evidence" value="ECO:0007669"/>
    <property type="project" value="UniProtKB-ARBA"/>
</dbReference>
<dbReference type="RefSeq" id="WP_183552383.1">
    <property type="nucleotide sequence ID" value="NZ_JACHBX010000001.1"/>
</dbReference>
<keyword evidence="1" id="KW-0732">Signal</keyword>
<dbReference type="InterPro" id="IPR013830">
    <property type="entry name" value="SGNH_hydro"/>
</dbReference>
<feature type="signal peptide" evidence="1">
    <location>
        <begin position="1"/>
        <end position="22"/>
    </location>
</feature>
<feature type="domain" description="SGNH hydrolase-type esterase" evidence="2">
    <location>
        <begin position="197"/>
        <end position="392"/>
    </location>
</feature>
<evidence type="ECO:0000256" key="1">
    <source>
        <dbReference type="SAM" id="SignalP"/>
    </source>
</evidence>
<dbReference type="AlphaFoldDB" id="A0A7X0CD98"/>
<dbReference type="InterPro" id="IPR036514">
    <property type="entry name" value="SGNH_hydro_sf"/>
</dbReference>
<sequence length="420" mass="44934">MRYYLHNAAIWAAMTLPGNALAQDARTHWVTSWYAAPQPAWDSQFVLPMNVPAVLDHQTVREYVRISAGGERIKLVFSNRYGKAPLAIGAASVMMREVTRVVTFEGARQVTIAAGATVTSDTVALSVAPLSQLKVTTYLPRRTAITGFHWGASQRISIAAGNASRTADFSNAARVEGRLFLSAVLVDALPSGRTVVALGDSITDGNGSTPDADRRWPDFLARRLAPHGIAVANAGISGARLLKDGMGERALARFGQDVLGQPGVSDVIVLLGINDIGWPGSPFAPAEPMVTLDELTAGFRRLAAIAHINGIRITVGTLPPFEGALEGTQFAGHYNPQKEALRLRLNDWIRGAGIFDAVVDFDAVLRDPARPQRMRAEFDSGDHLHPGDAGYRKMADAIDIDAIVARVAGAHRDAAPAPSQ</sequence>
<gene>
    <name evidence="3" type="ORF">HD842_001265</name>
</gene>
<protein>
    <submittedName>
        <fullName evidence="3">Lysophospholipase L1-like esterase</fullName>
    </submittedName>
</protein>
<keyword evidence="4" id="KW-1185">Reference proteome</keyword>
<accession>A0A7X0CD98</accession>